<dbReference type="InterPro" id="IPR029277">
    <property type="entry name" value="SVWC_dom"/>
</dbReference>
<organism evidence="5">
    <name type="scientific">Amblyomma americanum</name>
    <name type="common">Lone star tick</name>
    <dbReference type="NCBI Taxonomy" id="6943"/>
    <lineage>
        <taxon>Eukaryota</taxon>
        <taxon>Metazoa</taxon>
        <taxon>Ecdysozoa</taxon>
        <taxon>Arthropoda</taxon>
        <taxon>Chelicerata</taxon>
        <taxon>Arachnida</taxon>
        <taxon>Acari</taxon>
        <taxon>Parasitiformes</taxon>
        <taxon>Ixodida</taxon>
        <taxon>Ixodoidea</taxon>
        <taxon>Ixodidae</taxon>
        <taxon>Amblyomminae</taxon>
        <taxon>Amblyomma</taxon>
    </lineage>
</organism>
<dbReference type="AlphaFoldDB" id="A0A0C9RVP5"/>
<evidence type="ECO:0000313" key="5">
    <source>
        <dbReference type="EMBL" id="JAG91586.1"/>
    </source>
</evidence>
<dbReference type="GO" id="GO:0005576">
    <property type="term" value="C:extracellular region"/>
    <property type="evidence" value="ECO:0007669"/>
    <property type="project" value="UniProtKB-SubCell"/>
</dbReference>
<reference evidence="5" key="1">
    <citation type="journal article" date="2015" name="PLoS ONE">
        <title>An Insight into the Sialome of the Lone Star Tick, Amblyomma americanum, with a Glimpse on Its Time Dependent Gene Expression.</title>
        <authorList>
            <person name="Karim S."/>
            <person name="Ribeiro J.M."/>
        </authorList>
    </citation>
    <scope>NUCLEOTIDE SEQUENCE</scope>
    <source>
        <tissue evidence="5">Salivary gland</tissue>
    </source>
</reference>
<name>A0A0C9RVP5_AMBAM</name>
<dbReference type="Pfam" id="PF15430">
    <property type="entry name" value="SVWC"/>
    <property type="match status" value="1"/>
</dbReference>
<accession>A0A0C9RVP5</accession>
<comment type="subcellular location">
    <subcellularLocation>
        <location evidence="1">Secreted</location>
    </subcellularLocation>
</comment>
<feature type="domain" description="Single" evidence="4">
    <location>
        <begin position="34"/>
        <end position="95"/>
    </location>
</feature>
<proteinExistence type="evidence at transcript level"/>
<feature type="signal peptide" evidence="3">
    <location>
        <begin position="1"/>
        <end position="17"/>
    </location>
</feature>
<dbReference type="EMBL" id="GBZX01001154">
    <property type="protein sequence ID" value="JAG91586.1"/>
    <property type="molecule type" value="mRNA"/>
</dbReference>
<evidence type="ECO:0000256" key="1">
    <source>
        <dbReference type="ARBA" id="ARBA00004613"/>
    </source>
</evidence>
<sequence>MVISILCLVFLATFAEGTDINNAQVSLTFLGGDCILNGETMSSQSVMWNNRCVQIKCDSNARKVEITGCPPTDEDFLKYQDNPYGYWPHCCPGYQR</sequence>
<keyword evidence="3" id="KW-0732">Signal</keyword>
<evidence type="ECO:0000256" key="3">
    <source>
        <dbReference type="SAM" id="SignalP"/>
    </source>
</evidence>
<evidence type="ECO:0000256" key="2">
    <source>
        <dbReference type="ARBA" id="ARBA00022525"/>
    </source>
</evidence>
<feature type="chain" id="PRO_5002202896" evidence="3">
    <location>
        <begin position="18"/>
        <end position="96"/>
    </location>
</feature>
<protein>
    <submittedName>
        <fullName evidence="5">Putative secreted protein</fullName>
    </submittedName>
</protein>
<evidence type="ECO:0000259" key="4">
    <source>
        <dbReference type="Pfam" id="PF15430"/>
    </source>
</evidence>
<keyword evidence="2" id="KW-0964">Secreted</keyword>